<dbReference type="Gene3D" id="2.70.98.70">
    <property type="match status" value="1"/>
</dbReference>
<evidence type="ECO:0000256" key="3">
    <source>
        <dbReference type="ARBA" id="ARBA00022764"/>
    </source>
</evidence>
<evidence type="ECO:0000259" key="6">
    <source>
        <dbReference type="Pfam" id="PF16889"/>
    </source>
</evidence>
<evidence type="ECO:0000256" key="2">
    <source>
        <dbReference type="ARBA" id="ARBA00022729"/>
    </source>
</evidence>
<protein>
    <submittedName>
        <fullName evidence="7">Heparinase II/III-like protein</fullName>
    </submittedName>
</protein>
<dbReference type="InterPro" id="IPR008929">
    <property type="entry name" value="Chondroitin_lyas"/>
</dbReference>
<evidence type="ECO:0000313" key="7">
    <source>
        <dbReference type="EMBL" id="CAI8789545.1"/>
    </source>
</evidence>
<keyword evidence="4" id="KW-0456">Lyase</keyword>
<feature type="domain" description="Heparin-sulfate lyase N-terminal" evidence="6">
    <location>
        <begin position="167"/>
        <end position="349"/>
    </location>
</feature>
<organism evidence="7 8">
    <name type="scientific">Methylocaldum szegediense</name>
    <dbReference type="NCBI Taxonomy" id="73780"/>
    <lineage>
        <taxon>Bacteria</taxon>
        <taxon>Pseudomonadati</taxon>
        <taxon>Pseudomonadota</taxon>
        <taxon>Gammaproteobacteria</taxon>
        <taxon>Methylococcales</taxon>
        <taxon>Methylococcaceae</taxon>
        <taxon>Methylocaldum</taxon>
    </lineage>
</organism>
<dbReference type="Gene3D" id="1.50.10.100">
    <property type="entry name" value="Chondroitin AC/alginate lyase"/>
    <property type="match status" value="1"/>
</dbReference>
<sequence length="643" mass="72339">MSVTAYDKVRWYVKRLSVMSGAELGHRLKEWRRVRNMARAYRRGISHSLPLQPAEVGFCRSPTRLLPDLDWVFDPDETAKEALLAGHWPALGFAWCWNGDAAWHRAPDTGKMWPKIFFGNIAYRQGNPYGDARVVWEPARLQQLVSLALLALRDEARAERALVLLETMLDSWVRANPPLTGIHYVSAMECALRLIAVCHALDLVRHRLRAPESTWRDLLKLVFSHAFLIAQRPSLHSSAGNHTVAEAVGLVYAGILFPEHADAARWLAQGLGILQEEAERQVLPDGGGIEQSFWYQLFVVDLLGLAQALLEHHRRSVPRVLSDAVRRGRRFLSAMADGPESLPRVGDSDDGYALSPHLRISWNGPAPAENPAVFPDAGYTLVRTHGRKPVRLVFDHGPLGMPPACGHGHADALSLHVTVCGRELLIDPNTYTYTGDPAWRHWFRSTAAHNTVRVDGRDQARQETAFQWSHAPKASLVTFRRDDSGRIFLLARHDGYRSRDVIHWRAVAFDGSDHLLVLDYLAGQGHHLAELFWHLGVDAEPVEAGFVLRDGDMVGSLEVAGGAVTLHYGETAPMLGWRSPRYGVRVPANAIRVRYADRFPHQFRTAFSFSSAEREAITALEAFLDRELACYPIFRTNRKYLRW</sequence>
<keyword evidence="8" id="KW-1185">Reference proteome</keyword>
<evidence type="ECO:0000256" key="4">
    <source>
        <dbReference type="ARBA" id="ARBA00023239"/>
    </source>
</evidence>
<dbReference type="RefSeq" id="WP_026609037.1">
    <property type="nucleotide sequence ID" value="NZ_OX458333.1"/>
</dbReference>
<feature type="domain" description="Heparinase II/III-like C-terminal" evidence="5">
    <location>
        <begin position="368"/>
        <end position="602"/>
    </location>
</feature>
<dbReference type="InterPro" id="IPR031680">
    <property type="entry name" value="Hepar_II_III_N"/>
</dbReference>
<dbReference type="EMBL" id="OX458333">
    <property type="protein sequence ID" value="CAI8789545.1"/>
    <property type="molecule type" value="Genomic_DNA"/>
</dbReference>
<dbReference type="SUPFAM" id="SSF48230">
    <property type="entry name" value="Chondroitin AC/alginate lyase"/>
    <property type="match status" value="1"/>
</dbReference>
<accession>A0ABN8X046</accession>
<evidence type="ECO:0000313" key="8">
    <source>
        <dbReference type="Proteomes" id="UP001162030"/>
    </source>
</evidence>
<evidence type="ECO:0000259" key="5">
    <source>
        <dbReference type="Pfam" id="PF07940"/>
    </source>
</evidence>
<dbReference type="Proteomes" id="UP001162030">
    <property type="component" value="Chromosome"/>
</dbReference>
<proteinExistence type="predicted"/>
<dbReference type="PANTHER" id="PTHR39210:SF1">
    <property type="entry name" value="HEPARIN-SULFATE LYASE"/>
    <property type="match status" value="1"/>
</dbReference>
<keyword evidence="2" id="KW-0732">Signal</keyword>
<dbReference type="InterPro" id="IPR012480">
    <property type="entry name" value="Hepar_II_III_C"/>
</dbReference>
<reference evidence="7 8" key="1">
    <citation type="submission" date="2023-03" db="EMBL/GenBank/DDBJ databases">
        <authorList>
            <person name="Pearce D."/>
        </authorList>
    </citation>
    <scope>NUCLEOTIDE SEQUENCE [LARGE SCALE GENOMIC DNA]</scope>
    <source>
        <strain evidence="7">Msz</strain>
    </source>
</reference>
<dbReference type="Pfam" id="PF16889">
    <property type="entry name" value="Hepar_II_III_N"/>
    <property type="match status" value="1"/>
</dbReference>
<name>A0ABN8X046_9GAMM</name>
<dbReference type="Pfam" id="PF07940">
    <property type="entry name" value="Hepar_II_III_C"/>
    <property type="match status" value="1"/>
</dbReference>
<keyword evidence="3" id="KW-0574">Periplasm</keyword>
<gene>
    <name evidence="7" type="ORF">MSZNOR_1376</name>
</gene>
<evidence type="ECO:0000256" key="1">
    <source>
        <dbReference type="ARBA" id="ARBA00004418"/>
    </source>
</evidence>
<dbReference type="PANTHER" id="PTHR39210">
    <property type="entry name" value="HEPARIN-SULFATE LYASE"/>
    <property type="match status" value="1"/>
</dbReference>
<comment type="subcellular location">
    <subcellularLocation>
        <location evidence="1">Periplasm</location>
    </subcellularLocation>
</comment>